<reference evidence="2 3" key="1">
    <citation type="submission" date="2018-11" db="EMBL/GenBank/DDBJ databases">
        <authorList>
            <consortium name="Pathogen Informatics"/>
        </authorList>
    </citation>
    <scope>NUCLEOTIDE SEQUENCE [LARGE SCALE GENOMIC DNA]</scope>
    <source>
        <strain evidence="2 3">Zambia</strain>
    </source>
</reference>
<proteinExistence type="predicted"/>
<gene>
    <name evidence="2" type="ORF">SMRZ_LOCUS18646</name>
</gene>
<feature type="compositionally biased region" description="Basic and acidic residues" evidence="1">
    <location>
        <begin position="59"/>
        <end position="120"/>
    </location>
</feature>
<feature type="region of interest" description="Disordered" evidence="1">
    <location>
        <begin position="47"/>
        <end position="139"/>
    </location>
</feature>
<dbReference type="AlphaFoldDB" id="A0A183MRH1"/>
<evidence type="ECO:0000256" key="1">
    <source>
        <dbReference type="SAM" id="MobiDB-lite"/>
    </source>
</evidence>
<name>A0A183MRH1_9TREM</name>
<dbReference type="EMBL" id="UZAI01017714">
    <property type="protein sequence ID" value="VDP28618.1"/>
    <property type="molecule type" value="Genomic_DNA"/>
</dbReference>
<evidence type="ECO:0000313" key="3">
    <source>
        <dbReference type="Proteomes" id="UP000277204"/>
    </source>
</evidence>
<accession>A0A183MRH1</accession>
<organism evidence="2 3">
    <name type="scientific">Schistosoma margrebowiei</name>
    <dbReference type="NCBI Taxonomy" id="48269"/>
    <lineage>
        <taxon>Eukaryota</taxon>
        <taxon>Metazoa</taxon>
        <taxon>Spiralia</taxon>
        <taxon>Lophotrochozoa</taxon>
        <taxon>Platyhelminthes</taxon>
        <taxon>Trematoda</taxon>
        <taxon>Digenea</taxon>
        <taxon>Strigeidida</taxon>
        <taxon>Schistosomatoidea</taxon>
        <taxon>Schistosomatidae</taxon>
        <taxon>Schistosoma</taxon>
    </lineage>
</organism>
<dbReference type="Proteomes" id="UP000277204">
    <property type="component" value="Unassembled WGS sequence"/>
</dbReference>
<protein>
    <submittedName>
        <fullName evidence="2">Uncharacterized protein</fullName>
    </submittedName>
</protein>
<evidence type="ECO:0000313" key="2">
    <source>
        <dbReference type="EMBL" id="VDP28618.1"/>
    </source>
</evidence>
<keyword evidence="3" id="KW-1185">Reference proteome</keyword>
<sequence length="139" mass="15838">MSTQFYCMGRKPGELRKQSSRRYRCLLTGVYAKYFGSVGRTLLAKANCGREQTSSQQRKNQEEALEVDRTHIEESTQLRHKTSSDMESSRPKEKRETKEHITPGNGNRHEKNEQELDGTRKGGPGQSGLENSGLRPMLH</sequence>